<sequence>MNTLYKTLIVFLYVCSAFKLDYALTHLNRRRTVRSEGSQATINYNPCEPIPTICSLKPGNLTTVAKSTFPVNVTTLYMGSNCFEFINVTDFQGFFDLTDLILSSNRISNIDDNSFRDQAQLQNVYLDNNRLSSINSETFAGLTGLQELDMSSNRIDGPLRTGTFQHLISLVHLLLNNNRITELEECILCNTSSLVTLDLSSNMITTVNKDAFKGLVNLELLHLENNRITTFDFSALVALSKLDTIATHNNNWTCTCQLLQEYSLFIMQTGFLINCAENSEQLCVVCSEPQQFNDTKIYALSASNFTDCGGTTTAMATTDTEATTSAATEVTSSANNTNSGEIASEMMILSSTATGVVVTTSTPTTPYTLPPEAISNMRTMYLILAIAIPVGVVLVISLVAVIYTSISKSSLKHTHGSSALGNTNGAFTTIPMESTDMNGTSSSAPVNVFETTETGN</sequence>
<dbReference type="InterPro" id="IPR003591">
    <property type="entry name" value="Leu-rich_rpt_typical-subtyp"/>
</dbReference>
<dbReference type="InterPro" id="IPR050541">
    <property type="entry name" value="LRR_TM_domain-containing"/>
</dbReference>
<dbReference type="Proteomes" id="UP001642483">
    <property type="component" value="Unassembled WGS sequence"/>
</dbReference>
<dbReference type="SUPFAM" id="SSF52058">
    <property type="entry name" value="L domain-like"/>
    <property type="match status" value="1"/>
</dbReference>
<comment type="caution">
    <text evidence="5">The sequence shown here is derived from an EMBL/GenBank/DDBJ whole genome shotgun (WGS) entry which is preliminary data.</text>
</comment>
<organism evidence="5 6">
    <name type="scientific">Clavelina lepadiformis</name>
    <name type="common">Light-bulb sea squirt</name>
    <name type="synonym">Ascidia lepadiformis</name>
    <dbReference type="NCBI Taxonomy" id="159417"/>
    <lineage>
        <taxon>Eukaryota</taxon>
        <taxon>Metazoa</taxon>
        <taxon>Chordata</taxon>
        <taxon>Tunicata</taxon>
        <taxon>Ascidiacea</taxon>
        <taxon>Aplousobranchia</taxon>
        <taxon>Clavelinidae</taxon>
        <taxon>Clavelina</taxon>
    </lineage>
</organism>
<evidence type="ECO:0000256" key="2">
    <source>
        <dbReference type="ARBA" id="ARBA00022737"/>
    </source>
</evidence>
<evidence type="ECO:0000256" key="1">
    <source>
        <dbReference type="ARBA" id="ARBA00022614"/>
    </source>
</evidence>
<keyword evidence="4" id="KW-1133">Transmembrane helix</keyword>
<dbReference type="PANTHER" id="PTHR24369">
    <property type="entry name" value="ANTIGEN BSP, PUTATIVE-RELATED"/>
    <property type="match status" value="1"/>
</dbReference>
<reference evidence="5 6" key="1">
    <citation type="submission" date="2024-02" db="EMBL/GenBank/DDBJ databases">
        <authorList>
            <person name="Daric V."/>
            <person name="Darras S."/>
        </authorList>
    </citation>
    <scope>NUCLEOTIDE SEQUENCE [LARGE SCALE GENOMIC DNA]</scope>
</reference>
<feature type="transmembrane region" description="Helical" evidence="4">
    <location>
        <begin position="380"/>
        <end position="403"/>
    </location>
</feature>
<gene>
    <name evidence="5" type="ORF">CVLEPA_LOCUS31723</name>
</gene>
<name>A0ABP0H2P7_CLALP</name>
<dbReference type="SMART" id="SM00369">
    <property type="entry name" value="LRR_TYP"/>
    <property type="match status" value="6"/>
</dbReference>
<dbReference type="Gene3D" id="3.80.10.10">
    <property type="entry name" value="Ribonuclease Inhibitor"/>
    <property type="match status" value="1"/>
</dbReference>
<keyword evidence="4" id="KW-0472">Membrane</keyword>
<evidence type="ECO:0000256" key="4">
    <source>
        <dbReference type="SAM" id="Phobius"/>
    </source>
</evidence>
<accession>A0ABP0H2P7</accession>
<dbReference type="PANTHER" id="PTHR24369:SF211">
    <property type="entry name" value="LEUCINE-RICH REPEAT-CONTAINING PROTEIN 15-LIKE"/>
    <property type="match status" value="1"/>
</dbReference>
<dbReference type="PROSITE" id="PS51450">
    <property type="entry name" value="LRR"/>
    <property type="match status" value="2"/>
</dbReference>
<keyword evidence="4" id="KW-0812">Transmembrane</keyword>
<dbReference type="EMBL" id="CAWYQH010000174">
    <property type="protein sequence ID" value="CAK8698270.1"/>
    <property type="molecule type" value="Genomic_DNA"/>
</dbReference>
<evidence type="ECO:0000313" key="5">
    <source>
        <dbReference type="EMBL" id="CAK8698270.1"/>
    </source>
</evidence>
<proteinExistence type="predicted"/>
<feature type="region of interest" description="Disordered" evidence="3">
    <location>
        <begin position="430"/>
        <end position="456"/>
    </location>
</feature>
<dbReference type="InterPro" id="IPR032675">
    <property type="entry name" value="LRR_dom_sf"/>
</dbReference>
<protein>
    <submittedName>
        <fullName evidence="5">Uncharacterized protein</fullName>
    </submittedName>
</protein>
<keyword evidence="2" id="KW-0677">Repeat</keyword>
<dbReference type="Pfam" id="PF13855">
    <property type="entry name" value="LRR_8"/>
    <property type="match status" value="2"/>
</dbReference>
<dbReference type="InterPro" id="IPR001611">
    <property type="entry name" value="Leu-rich_rpt"/>
</dbReference>
<evidence type="ECO:0000313" key="6">
    <source>
        <dbReference type="Proteomes" id="UP001642483"/>
    </source>
</evidence>
<evidence type="ECO:0000256" key="3">
    <source>
        <dbReference type="SAM" id="MobiDB-lite"/>
    </source>
</evidence>
<keyword evidence="1" id="KW-0433">Leucine-rich repeat</keyword>
<keyword evidence="6" id="KW-1185">Reference proteome</keyword>